<dbReference type="RefSeq" id="WP_315733269.1">
    <property type="nucleotide sequence ID" value="NZ_JAVYII010000005.1"/>
</dbReference>
<dbReference type="Pfam" id="PF01613">
    <property type="entry name" value="Flavin_Reduct"/>
    <property type="match status" value="1"/>
</dbReference>
<dbReference type="InterPro" id="IPR002563">
    <property type="entry name" value="Flavin_Rdtase-like_dom"/>
</dbReference>
<proteinExistence type="predicted"/>
<organism evidence="2 3">
    <name type="scientific">Nocardioides imazamoxiresistens</name>
    <dbReference type="NCBI Taxonomy" id="3231893"/>
    <lineage>
        <taxon>Bacteria</taxon>
        <taxon>Bacillati</taxon>
        <taxon>Actinomycetota</taxon>
        <taxon>Actinomycetes</taxon>
        <taxon>Propionibacteriales</taxon>
        <taxon>Nocardioidaceae</taxon>
        <taxon>Nocardioides</taxon>
    </lineage>
</organism>
<dbReference type="SUPFAM" id="SSF50475">
    <property type="entry name" value="FMN-binding split barrel"/>
    <property type="match status" value="1"/>
</dbReference>
<evidence type="ECO:0000259" key="1">
    <source>
        <dbReference type="SMART" id="SM00903"/>
    </source>
</evidence>
<reference evidence="2 3" key="1">
    <citation type="submission" date="2023-08" db="EMBL/GenBank/DDBJ databases">
        <title>Nocardioides seae sp. nov., a bacterium isolated from a soil.</title>
        <authorList>
            <person name="Wang X."/>
        </authorList>
    </citation>
    <scope>NUCLEOTIDE SEQUENCE [LARGE SCALE GENOMIC DNA]</scope>
    <source>
        <strain evidence="2 3">YZH12</strain>
    </source>
</reference>
<protein>
    <submittedName>
        <fullName evidence="2">Flavin reductase family protein</fullName>
    </submittedName>
</protein>
<dbReference type="Gene3D" id="2.30.110.10">
    <property type="entry name" value="Electron Transport, Fmn-binding Protein, Chain A"/>
    <property type="match status" value="1"/>
</dbReference>
<accession>A0ABU3PYC4</accession>
<dbReference type="SMART" id="SM00903">
    <property type="entry name" value="Flavin_Reduct"/>
    <property type="match status" value="1"/>
</dbReference>
<evidence type="ECO:0000313" key="3">
    <source>
        <dbReference type="Proteomes" id="UP001268542"/>
    </source>
</evidence>
<keyword evidence="3" id="KW-1185">Reference proteome</keyword>
<name>A0ABU3PYC4_9ACTN</name>
<dbReference type="InterPro" id="IPR012349">
    <property type="entry name" value="Split_barrel_FMN-bd"/>
</dbReference>
<dbReference type="Proteomes" id="UP001268542">
    <property type="component" value="Unassembled WGS sequence"/>
</dbReference>
<feature type="domain" description="Flavin reductase like" evidence="1">
    <location>
        <begin position="21"/>
        <end position="181"/>
    </location>
</feature>
<evidence type="ECO:0000313" key="2">
    <source>
        <dbReference type="EMBL" id="MDT9593775.1"/>
    </source>
</evidence>
<sequence length="182" mass="19109">MTIHSSHPFADPSRDPVRALRGRLGAAVTLWTAGDGDPVGADGLTVSSLMVANGPEGRVLALLDPDADLTLALEETGRALVQLLRWRHRDLAEMFAGTAPAPGGPFRHASFAPGPAGPRLEDAAGWVEVRLESSVEVGWSRLVTCVVESVELAEDAHPPASGEGAAEADALLVHRRGRFGRA</sequence>
<dbReference type="EMBL" id="JAVYII010000005">
    <property type="protein sequence ID" value="MDT9593775.1"/>
    <property type="molecule type" value="Genomic_DNA"/>
</dbReference>
<gene>
    <name evidence="2" type="ORF">RDV89_11900</name>
</gene>
<comment type="caution">
    <text evidence="2">The sequence shown here is derived from an EMBL/GenBank/DDBJ whole genome shotgun (WGS) entry which is preliminary data.</text>
</comment>